<gene>
    <name evidence="11" type="ORF">T551_02467</name>
</gene>
<sequence length="254" mass="29738">MGFFWAENQQNTQNSNDLINNSFPSKEYDEKCPVISSENRSTCPYEPEKDKINMLNRMPKNLPQTIAHGQKIALPTKRTISSIPRHNTNENWEYPSPQQMYHAMVQKGHQDVPEDAVESMVEIHNFLNESAWNEIKKWEERRGCSNPKLSHFKGRASNPTLKSRMLYYIGKIYPSKFGCDLPFDTHDWYISRDGKIVRYVIDYYDAPPEPSGEPVFYLDIRPAIDTPTAAYDRISVWMVKKWTQLSKKLKEFYS</sequence>
<keyword evidence="3 10" id="KW-0349">Heme</keyword>
<dbReference type="OrthoDB" id="1158011at2759"/>
<dbReference type="Proteomes" id="UP000053447">
    <property type="component" value="Unassembled WGS sequence"/>
</dbReference>
<dbReference type="GO" id="GO:0004408">
    <property type="term" value="F:holocytochrome-c synthase activity"/>
    <property type="evidence" value="ECO:0007669"/>
    <property type="project" value="UniProtKB-EC"/>
</dbReference>
<dbReference type="VEuPathDB" id="FungiDB:T551_02467"/>
<name>A0A0W4ZJT0_PNEJ7</name>
<evidence type="ECO:0000256" key="8">
    <source>
        <dbReference type="ARBA" id="ARBA00023136"/>
    </source>
</evidence>
<dbReference type="PROSITE" id="PS00821">
    <property type="entry name" value="CYTO_HEME_LYASE_1"/>
    <property type="match status" value="1"/>
</dbReference>
<dbReference type="EC" id="4.4.1.17" evidence="10"/>
<dbReference type="EMBL" id="LFWA01000011">
    <property type="protein sequence ID" value="KTW28617.1"/>
    <property type="molecule type" value="Genomic_DNA"/>
</dbReference>
<dbReference type="InterPro" id="IPR000511">
    <property type="entry name" value="Holocyt_c/c1_synthase"/>
</dbReference>
<comment type="similarity">
    <text evidence="2 10">Belongs to the cytochrome c-type heme lyase family.</text>
</comment>
<dbReference type="STRING" id="1408657.A0A0W4ZJT0"/>
<reference evidence="12" key="1">
    <citation type="journal article" date="2016" name="Nat. Commun.">
        <title>Genome analysis of three Pneumocystis species reveals adaptation mechanisms to life exclusively in mammalian hosts.</title>
        <authorList>
            <person name="Ma L."/>
            <person name="Chen Z."/>
            <person name="Huang D.W."/>
            <person name="Kutty G."/>
            <person name="Ishihara M."/>
            <person name="Wang H."/>
            <person name="Abouelleil A."/>
            <person name="Bishop L."/>
            <person name="Davey E."/>
            <person name="Deng R."/>
            <person name="Deng X."/>
            <person name="Fan L."/>
            <person name="Fantoni G."/>
            <person name="Fitzgerald M."/>
            <person name="Gogineni E."/>
            <person name="Goldberg J.M."/>
            <person name="Handley G."/>
            <person name="Hu X."/>
            <person name="Huber C."/>
            <person name="Jiao X."/>
            <person name="Jones K."/>
            <person name="Levin J.Z."/>
            <person name="Liu Y."/>
            <person name="Macdonald P."/>
            <person name="Melnikov A."/>
            <person name="Raley C."/>
            <person name="Sassi M."/>
            <person name="Sherman B.T."/>
            <person name="Song X."/>
            <person name="Sykes S."/>
            <person name="Tran B."/>
            <person name="Walsh L."/>
            <person name="Xia Y."/>
            <person name="Yang J."/>
            <person name="Young S."/>
            <person name="Zeng Q."/>
            <person name="Zheng X."/>
            <person name="Stephens R."/>
            <person name="Nusbaum C."/>
            <person name="Birren B.W."/>
            <person name="Azadi P."/>
            <person name="Lempicki R.A."/>
            <person name="Cuomo C.A."/>
            <person name="Kovacs J.A."/>
        </authorList>
    </citation>
    <scope>NUCLEOTIDE SEQUENCE [LARGE SCALE GENOMIC DNA]</scope>
    <source>
        <strain evidence="12">RU7</strain>
    </source>
</reference>
<evidence type="ECO:0000256" key="10">
    <source>
        <dbReference type="RuleBase" id="RU363130"/>
    </source>
</evidence>
<dbReference type="PANTHER" id="PTHR12743">
    <property type="entry name" value="CYTOCHROME C1 HEME LYASE"/>
    <property type="match status" value="1"/>
</dbReference>
<keyword evidence="6 10" id="KW-0408">Iron</keyword>
<keyword evidence="12" id="KW-1185">Reference proteome</keyword>
<proteinExistence type="inferred from homology"/>
<evidence type="ECO:0000256" key="1">
    <source>
        <dbReference type="ARBA" id="ARBA00004273"/>
    </source>
</evidence>
<comment type="catalytic activity">
    <reaction evidence="10">
        <text>holo-[cytochrome c] = apo-[cytochrome c] + heme b</text>
        <dbReference type="Rhea" id="RHEA:22648"/>
        <dbReference type="Rhea" id="RHEA-COMP:10725"/>
        <dbReference type="Rhea" id="RHEA-COMP:10726"/>
        <dbReference type="ChEBI" id="CHEBI:29950"/>
        <dbReference type="ChEBI" id="CHEBI:60344"/>
        <dbReference type="ChEBI" id="CHEBI:83739"/>
        <dbReference type="EC" id="4.4.1.17"/>
    </reaction>
</comment>
<dbReference type="PANTHER" id="PTHR12743:SF3">
    <property type="entry name" value="HOLOCYTOCHROME-C SYNTHASE"/>
    <property type="match status" value="1"/>
</dbReference>
<dbReference type="Pfam" id="PF01265">
    <property type="entry name" value="Cyto_heme_lyase"/>
    <property type="match status" value="2"/>
</dbReference>
<dbReference type="GeneID" id="28940985"/>
<accession>A0A0W4ZJT0</accession>
<evidence type="ECO:0000256" key="6">
    <source>
        <dbReference type="ARBA" id="ARBA00023004"/>
    </source>
</evidence>
<comment type="function">
    <text evidence="10">Lyase that catalyzes the covalent linking of the heme group to the cytochrome C apoprotein to produce the mature functional cytochrome.</text>
</comment>
<dbReference type="GO" id="GO:0005743">
    <property type="term" value="C:mitochondrial inner membrane"/>
    <property type="evidence" value="ECO:0007669"/>
    <property type="project" value="UniProtKB-SubCell"/>
</dbReference>
<protein>
    <recommendedName>
        <fullName evidence="10">Holocytochrome c-type synthase</fullName>
        <ecNumber evidence="10">4.4.1.17</ecNumber>
    </recommendedName>
</protein>
<keyword evidence="8 10" id="KW-0472">Membrane</keyword>
<evidence type="ECO:0000256" key="5">
    <source>
        <dbReference type="ARBA" id="ARBA00022792"/>
    </source>
</evidence>
<evidence type="ECO:0000313" key="12">
    <source>
        <dbReference type="Proteomes" id="UP000053447"/>
    </source>
</evidence>
<comment type="caution">
    <text evidence="11">The sequence shown here is derived from an EMBL/GenBank/DDBJ whole genome shotgun (WGS) entry which is preliminary data.</text>
</comment>
<comment type="subcellular location">
    <subcellularLocation>
        <location evidence="1 10">Mitochondrion inner membrane</location>
    </subcellularLocation>
</comment>
<evidence type="ECO:0000256" key="3">
    <source>
        <dbReference type="ARBA" id="ARBA00022617"/>
    </source>
</evidence>
<dbReference type="GO" id="GO:0046872">
    <property type="term" value="F:metal ion binding"/>
    <property type="evidence" value="ECO:0007669"/>
    <property type="project" value="UniProtKB-KW"/>
</dbReference>
<dbReference type="AlphaFoldDB" id="A0A0W4ZJT0"/>
<dbReference type="eggNOG" id="KOG3996">
    <property type="taxonomic scope" value="Eukaryota"/>
</dbReference>
<dbReference type="RefSeq" id="XP_018228952.1">
    <property type="nucleotide sequence ID" value="XM_018374730.1"/>
</dbReference>
<keyword evidence="4 10" id="KW-0479">Metal-binding</keyword>
<evidence type="ECO:0000313" key="11">
    <source>
        <dbReference type="EMBL" id="KTW28617.1"/>
    </source>
</evidence>
<organism evidence="11 12">
    <name type="scientific">Pneumocystis jirovecii (strain RU7)</name>
    <name type="common">Human pneumocystis pneumonia agent</name>
    <dbReference type="NCBI Taxonomy" id="1408657"/>
    <lineage>
        <taxon>Eukaryota</taxon>
        <taxon>Fungi</taxon>
        <taxon>Dikarya</taxon>
        <taxon>Ascomycota</taxon>
        <taxon>Taphrinomycotina</taxon>
        <taxon>Pneumocystomycetes</taxon>
        <taxon>Pneumocystaceae</taxon>
        <taxon>Pneumocystis</taxon>
    </lineage>
</organism>
<dbReference type="GO" id="GO:0005758">
    <property type="term" value="C:mitochondrial intermembrane space"/>
    <property type="evidence" value="ECO:0007669"/>
    <property type="project" value="EnsemblFungi"/>
</dbReference>
<evidence type="ECO:0000256" key="9">
    <source>
        <dbReference type="ARBA" id="ARBA00023239"/>
    </source>
</evidence>
<keyword evidence="9 10" id="KW-0456">Lyase</keyword>
<evidence type="ECO:0000256" key="7">
    <source>
        <dbReference type="ARBA" id="ARBA00023128"/>
    </source>
</evidence>
<keyword evidence="7 10" id="KW-0496">Mitochondrion</keyword>
<evidence type="ECO:0000256" key="2">
    <source>
        <dbReference type="ARBA" id="ARBA00007255"/>
    </source>
</evidence>
<evidence type="ECO:0000256" key="4">
    <source>
        <dbReference type="ARBA" id="ARBA00022723"/>
    </source>
</evidence>
<keyword evidence="5 10" id="KW-0999">Mitochondrion inner membrane</keyword>